<feature type="transmembrane region" description="Helical" evidence="9">
    <location>
        <begin position="127"/>
        <end position="147"/>
    </location>
</feature>
<evidence type="ECO:0000259" key="10">
    <source>
        <dbReference type="PROSITE" id="PS50262"/>
    </source>
</evidence>
<protein>
    <submittedName>
        <fullName evidence="12">Uncharacterized protein LOC101856146</fullName>
    </submittedName>
</protein>
<feature type="region of interest" description="Disordered" evidence="8">
    <location>
        <begin position="252"/>
        <end position="299"/>
    </location>
</feature>
<keyword evidence="4" id="KW-0297">G-protein coupled receptor</keyword>
<evidence type="ECO:0000313" key="12">
    <source>
        <dbReference type="RefSeq" id="XP_005112162.1"/>
    </source>
</evidence>
<evidence type="ECO:0000256" key="7">
    <source>
        <dbReference type="ARBA" id="ARBA00023224"/>
    </source>
</evidence>
<evidence type="ECO:0000256" key="4">
    <source>
        <dbReference type="ARBA" id="ARBA00023040"/>
    </source>
</evidence>
<dbReference type="InterPro" id="IPR017452">
    <property type="entry name" value="GPCR_Rhodpsn_7TM"/>
</dbReference>
<dbReference type="SUPFAM" id="SSF81321">
    <property type="entry name" value="Family A G protein-coupled receptor-like"/>
    <property type="match status" value="1"/>
</dbReference>
<feature type="transmembrane region" description="Helical" evidence="9">
    <location>
        <begin position="347"/>
        <end position="372"/>
    </location>
</feature>
<dbReference type="Gene3D" id="1.20.1070.10">
    <property type="entry name" value="Rhodopsin 7-helix transmembrane proteins"/>
    <property type="match status" value="1"/>
</dbReference>
<reference evidence="12" key="1">
    <citation type="submission" date="2025-08" db="UniProtKB">
        <authorList>
            <consortium name="RefSeq"/>
        </authorList>
    </citation>
    <scope>IDENTIFICATION</scope>
</reference>
<evidence type="ECO:0000256" key="6">
    <source>
        <dbReference type="ARBA" id="ARBA00023170"/>
    </source>
</evidence>
<organism evidence="11 12">
    <name type="scientific">Aplysia californica</name>
    <name type="common">California sea hare</name>
    <dbReference type="NCBI Taxonomy" id="6500"/>
    <lineage>
        <taxon>Eukaryota</taxon>
        <taxon>Metazoa</taxon>
        <taxon>Spiralia</taxon>
        <taxon>Lophotrochozoa</taxon>
        <taxon>Mollusca</taxon>
        <taxon>Gastropoda</taxon>
        <taxon>Heterobranchia</taxon>
        <taxon>Euthyneura</taxon>
        <taxon>Tectipleura</taxon>
        <taxon>Aplysiida</taxon>
        <taxon>Aplysioidea</taxon>
        <taxon>Aplysiidae</taxon>
        <taxon>Aplysia</taxon>
    </lineage>
</organism>
<keyword evidence="3 9" id="KW-1133">Transmembrane helix</keyword>
<keyword evidence="11" id="KW-1185">Reference proteome</keyword>
<evidence type="ECO:0000256" key="8">
    <source>
        <dbReference type="SAM" id="MobiDB-lite"/>
    </source>
</evidence>
<name>A0ABM0K9K2_APLCA</name>
<dbReference type="InterPro" id="IPR000276">
    <property type="entry name" value="GPCR_Rhodpsn"/>
</dbReference>
<dbReference type="PRINTS" id="PR00237">
    <property type="entry name" value="GPCRRHODOPSN"/>
</dbReference>
<feature type="transmembrane region" description="Helical" evidence="9">
    <location>
        <begin position="67"/>
        <end position="85"/>
    </location>
</feature>
<evidence type="ECO:0000256" key="3">
    <source>
        <dbReference type="ARBA" id="ARBA00022989"/>
    </source>
</evidence>
<dbReference type="PROSITE" id="PS50262">
    <property type="entry name" value="G_PROTEIN_RECEP_F1_2"/>
    <property type="match status" value="1"/>
</dbReference>
<feature type="transmembrane region" description="Helical" evidence="9">
    <location>
        <begin position="217"/>
        <end position="237"/>
    </location>
</feature>
<keyword evidence="7" id="KW-0807">Transducer</keyword>
<feature type="compositionally biased region" description="Polar residues" evidence="8">
    <location>
        <begin position="257"/>
        <end position="270"/>
    </location>
</feature>
<keyword evidence="6" id="KW-0675">Receptor</keyword>
<dbReference type="PANTHER" id="PTHR24243:SF233">
    <property type="entry name" value="THYROTROPIN-RELEASING HORMONE RECEPTOR"/>
    <property type="match status" value="1"/>
</dbReference>
<dbReference type="PANTHER" id="PTHR24243">
    <property type="entry name" value="G-PROTEIN COUPLED RECEPTOR"/>
    <property type="match status" value="1"/>
</dbReference>
<sequence>MEGFVDNSTSLVEKLPRFVQLPGLLSSQDYEVVRIVILLIIDPFLYLFGITSNVINIRVFCKMGTQDTVSVSFLALSISDLWYLFAQIPVTVCYLPSRFFSKSVQNTADMPALGIVVSRYSQIPYDFSIFIATYVAVTRCFCVTFPLKFGGIFTRSRTIMVLCVALATIVILYIPILSFQWFSYRFDPRRNVTRLTGSLAPEWVVWDPIHTTIFKNVYINICFITCCISTVILILNLSFAARTRQKITGGWEHIGTKPSSAESQTTTMDGTATAGKETSSKEHKSMKGSSSKPDKKTLSSRDTQVIKSVILVTLMFICTHIPVVIFVDIIKLFEPEFNYLGRYAKLVLSSFMLARSVVISSSACNCLVYFNFNTKYRETLKALFSRRE</sequence>
<feature type="transmembrane region" description="Helical" evidence="9">
    <location>
        <begin position="32"/>
        <end position="55"/>
    </location>
</feature>
<accession>A0ABM0K9K2</accession>
<dbReference type="GeneID" id="101856146"/>
<evidence type="ECO:0000256" key="9">
    <source>
        <dbReference type="SAM" id="Phobius"/>
    </source>
</evidence>
<gene>
    <name evidence="12" type="primary">LOC101856146</name>
</gene>
<keyword evidence="2 9" id="KW-0812">Transmembrane</keyword>
<feature type="transmembrane region" description="Helical" evidence="9">
    <location>
        <begin position="159"/>
        <end position="182"/>
    </location>
</feature>
<dbReference type="Proteomes" id="UP000694888">
    <property type="component" value="Unplaced"/>
</dbReference>
<evidence type="ECO:0000256" key="2">
    <source>
        <dbReference type="ARBA" id="ARBA00022692"/>
    </source>
</evidence>
<feature type="transmembrane region" description="Helical" evidence="9">
    <location>
        <begin position="305"/>
        <end position="327"/>
    </location>
</feature>
<feature type="domain" description="G-protein coupled receptors family 1 profile" evidence="10">
    <location>
        <begin position="52"/>
        <end position="369"/>
    </location>
</feature>
<keyword evidence="5 9" id="KW-0472">Membrane</keyword>
<evidence type="ECO:0000256" key="1">
    <source>
        <dbReference type="ARBA" id="ARBA00004141"/>
    </source>
</evidence>
<proteinExistence type="predicted"/>
<evidence type="ECO:0000256" key="5">
    <source>
        <dbReference type="ARBA" id="ARBA00023136"/>
    </source>
</evidence>
<dbReference type="RefSeq" id="XP_005112162.1">
    <property type="nucleotide sequence ID" value="XM_005112105.1"/>
</dbReference>
<comment type="subcellular location">
    <subcellularLocation>
        <location evidence="1">Membrane</location>
        <topology evidence="1">Multi-pass membrane protein</topology>
    </subcellularLocation>
</comment>
<evidence type="ECO:0000313" key="11">
    <source>
        <dbReference type="Proteomes" id="UP000694888"/>
    </source>
</evidence>